<proteinExistence type="predicted"/>
<keyword evidence="2" id="KW-1185">Reference proteome</keyword>
<name>A0AAV6TUN6_9ARAC</name>
<comment type="caution">
    <text evidence="1">The sequence shown here is derived from an EMBL/GenBank/DDBJ whole genome shotgun (WGS) entry which is preliminary data.</text>
</comment>
<evidence type="ECO:0000313" key="2">
    <source>
        <dbReference type="Proteomes" id="UP000827092"/>
    </source>
</evidence>
<reference evidence="1 2" key="1">
    <citation type="journal article" date="2022" name="Nat. Ecol. Evol.">
        <title>A masculinizing supergene underlies an exaggerated male reproductive morph in a spider.</title>
        <authorList>
            <person name="Hendrickx F."/>
            <person name="De Corte Z."/>
            <person name="Sonet G."/>
            <person name="Van Belleghem S.M."/>
            <person name="Kostlbacher S."/>
            <person name="Vangestel C."/>
        </authorList>
    </citation>
    <scope>NUCLEOTIDE SEQUENCE [LARGE SCALE GENOMIC DNA]</scope>
    <source>
        <strain evidence="1">W744_W776</strain>
    </source>
</reference>
<gene>
    <name evidence="1" type="ORF">JTE90_022617</name>
</gene>
<dbReference type="AlphaFoldDB" id="A0AAV6TUN6"/>
<accession>A0AAV6TUN6</accession>
<dbReference type="Proteomes" id="UP000827092">
    <property type="component" value="Unassembled WGS sequence"/>
</dbReference>
<organism evidence="1 2">
    <name type="scientific">Oedothorax gibbosus</name>
    <dbReference type="NCBI Taxonomy" id="931172"/>
    <lineage>
        <taxon>Eukaryota</taxon>
        <taxon>Metazoa</taxon>
        <taxon>Ecdysozoa</taxon>
        <taxon>Arthropoda</taxon>
        <taxon>Chelicerata</taxon>
        <taxon>Arachnida</taxon>
        <taxon>Araneae</taxon>
        <taxon>Araneomorphae</taxon>
        <taxon>Entelegynae</taxon>
        <taxon>Araneoidea</taxon>
        <taxon>Linyphiidae</taxon>
        <taxon>Erigoninae</taxon>
        <taxon>Oedothorax</taxon>
    </lineage>
</organism>
<sequence>MSVDQFEQSAEHVAGITYTALERYLEENMDAEAYKEYIDQRQILFPTWQHIWQKIEPWLRNHTFHNMQDTILDLAGCIPNMQAVQSQLVNALSLHEDFWNQVYQNLAIAKSRLP</sequence>
<evidence type="ECO:0000313" key="1">
    <source>
        <dbReference type="EMBL" id="KAG8175194.1"/>
    </source>
</evidence>
<protein>
    <submittedName>
        <fullName evidence="1">Uncharacterized protein</fullName>
    </submittedName>
</protein>
<dbReference type="EMBL" id="JAFNEN010001048">
    <property type="protein sequence ID" value="KAG8175194.1"/>
    <property type="molecule type" value="Genomic_DNA"/>
</dbReference>